<evidence type="ECO:0000313" key="12">
    <source>
        <dbReference type="EMBL" id="KAF6034013.1"/>
    </source>
</evidence>
<evidence type="ECO:0000256" key="7">
    <source>
        <dbReference type="ARBA" id="ARBA00022918"/>
    </source>
</evidence>
<dbReference type="GO" id="GO:0004519">
    <property type="term" value="F:endonuclease activity"/>
    <property type="evidence" value="ECO:0007669"/>
    <property type="project" value="UniProtKB-KW"/>
</dbReference>
<dbReference type="GO" id="GO:0006310">
    <property type="term" value="P:DNA recombination"/>
    <property type="evidence" value="ECO:0007669"/>
    <property type="project" value="UniProtKB-KW"/>
</dbReference>
<keyword evidence="9" id="KW-0233">DNA recombination</keyword>
<reference evidence="12" key="1">
    <citation type="submission" date="2020-06" db="EMBL/GenBank/DDBJ databases">
        <title>Draft genome of Bugula neritina, a colonial animal packing powerful symbionts and potential medicines.</title>
        <authorList>
            <person name="Rayko M."/>
        </authorList>
    </citation>
    <scope>NUCLEOTIDE SEQUENCE [LARGE SCALE GENOMIC DNA]</scope>
    <source>
        <strain evidence="12">Kwan_BN1</strain>
    </source>
</reference>
<evidence type="ECO:0000259" key="10">
    <source>
        <dbReference type="Pfam" id="PF00024"/>
    </source>
</evidence>
<evidence type="ECO:0000256" key="5">
    <source>
        <dbReference type="ARBA" id="ARBA00022842"/>
    </source>
</evidence>
<protein>
    <recommendedName>
        <fullName evidence="14">Apple domain-containing protein</fullName>
    </recommendedName>
</protein>
<proteinExistence type="predicted"/>
<keyword evidence="6" id="KW-0229">DNA integration</keyword>
<evidence type="ECO:0008006" key="14">
    <source>
        <dbReference type="Google" id="ProtNLM"/>
    </source>
</evidence>
<keyword evidence="2" id="KW-0479">Metal-binding</keyword>
<comment type="caution">
    <text evidence="12">The sequence shown here is derived from an EMBL/GenBank/DDBJ whole genome shotgun (WGS) entry which is preliminary data.</text>
</comment>
<keyword evidence="4" id="KW-0378">Hydrolase</keyword>
<dbReference type="EMBL" id="VXIV02001177">
    <property type="protein sequence ID" value="KAF6034013.1"/>
    <property type="molecule type" value="Genomic_DNA"/>
</dbReference>
<feature type="domain" description="Retroviral polymerase SH3-like" evidence="11">
    <location>
        <begin position="54"/>
        <end position="110"/>
    </location>
</feature>
<sequence length="275" mass="31162">MIIQSGLPKFFWAEAINTAAYTRNCLPTKATSVTPHERWFDYKPNISHIRVFGCLAYSHILEQLRSKLDSKAEIMVLVGYASQSKEYWLYNPNSKKLVIRRDVTFEETKFGAGVTNEIVEATPYVNKFSVDMQTQDNSGVSSEDNSDAPSCDKPLLLLELAALSVSASDDALYKSYLLPESSSNISQHDSGTAISTRRCAIHCMKNEECNGFTYDRLTKKCSVKTCVNPNLYSEGNNDYYDFYVGLKVLENFSKLLARCEYIYILFLNFDFSCCQ</sequence>
<evidence type="ECO:0000256" key="9">
    <source>
        <dbReference type="ARBA" id="ARBA00023172"/>
    </source>
</evidence>
<keyword evidence="7" id="KW-0695">RNA-directed DNA polymerase</keyword>
<keyword evidence="13" id="KW-1185">Reference proteome</keyword>
<evidence type="ECO:0000259" key="11">
    <source>
        <dbReference type="Pfam" id="PF25597"/>
    </source>
</evidence>
<evidence type="ECO:0000256" key="6">
    <source>
        <dbReference type="ARBA" id="ARBA00022908"/>
    </source>
</evidence>
<gene>
    <name evidence="12" type="ORF">EB796_007675</name>
</gene>
<dbReference type="GO" id="GO:0003964">
    <property type="term" value="F:RNA-directed DNA polymerase activity"/>
    <property type="evidence" value="ECO:0007669"/>
    <property type="project" value="UniProtKB-KW"/>
</dbReference>
<keyword evidence="3" id="KW-0255">Endonuclease</keyword>
<keyword evidence="1" id="KW-0540">Nuclease</keyword>
<evidence type="ECO:0000256" key="8">
    <source>
        <dbReference type="ARBA" id="ARBA00022932"/>
    </source>
</evidence>
<dbReference type="InterPro" id="IPR039537">
    <property type="entry name" value="Retrotran_Ty1/copia-like"/>
</dbReference>
<accession>A0A7J7K735</accession>
<dbReference type="Pfam" id="PF25597">
    <property type="entry name" value="SH3_retrovirus"/>
    <property type="match status" value="1"/>
</dbReference>
<dbReference type="OrthoDB" id="413361at2759"/>
<dbReference type="AlphaFoldDB" id="A0A7J7K735"/>
<dbReference type="Proteomes" id="UP000593567">
    <property type="component" value="Unassembled WGS sequence"/>
</dbReference>
<keyword evidence="5" id="KW-0460">Magnesium</keyword>
<evidence type="ECO:0000256" key="1">
    <source>
        <dbReference type="ARBA" id="ARBA00022722"/>
    </source>
</evidence>
<dbReference type="GO" id="GO:0015074">
    <property type="term" value="P:DNA integration"/>
    <property type="evidence" value="ECO:0007669"/>
    <property type="project" value="UniProtKB-KW"/>
</dbReference>
<keyword evidence="8" id="KW-0548">Nucleotidyltransferase</keyword>
<dbReference type="PANTHER" id="PTHR42648:SF11">
    <property type="entry name" value="TRANSPOSON TY4-P GAG-POL POLYPROTEIN"/>
    <property type="match status" value="1"/>
</dbReference>
<dbReference type="PANTHER" id="PTHR42648">
    <property type="entry name" value="TRANSPOSASE, PUTATIVE-RELATED"/>
    <property type="match status" value="1"/>
</dbReference>
<evidence type="ECO:0000313" key="13">
    <source>
        <dbReference type="Proteomes" id="UP000593567"/>
    </source>
</evidence>
<evidence type="ECO:0000256" key="4">
    <source>
        <dbReference type="ARBA" id="ARBA00022801"/>
    </source>
</evidence>
<evidence type="ECO:0000256" key="2">
    <source>
        <dbReference type="ARBA" id="ARBA00022723"/>
    </source>
</evidence>
<dbReference type="Gene3D" id="3.50.4.10">
    <property type="entry name" value="Hepatocyte Growth Factor"/>
    <property type="match status" value="1"/>
</dbReference>
<dbReference type="GO" id="GO:0046872">
    <property type="term" value="F:metal ion binding"/>
    <property type="evidence" value="ECO:0007669"/>
    <property type="project" value="UniProtKB-KW"/>
</dbReference>
<feature type="domain" description="Apple" evidence="10">
    <location>
        <begin position="192"/>
        <end position="226"/>
    </location>
</feature>
<organism evidence="12 13">
    <name type="scientific">Bugula neritina</name>
    <name type="common">Brown bryozoan</name>
    <name type="synonym">Sertularia neritina</name>
    <dbReference type="NCBI Taxonomy" id="10212"/>
    <lineage>
        <taxon>Eukaryota</taxon>
        <taxon>Metazoa</taxon>
        <taxon>Spiralia</taxon>
        <taxon>Lophotrochozoa</taxon>
        <taxon>Bryozoa</taxon>
        <taxon>Gymnolaemata</taxon>
        <taxon>Cheilostomatida</taxon>
        <taxon>Flustrina</taxon>
        <taxon>Buguloidea</taxon>
        <taxon>Bugulidae</taxon>
        <taxon>Bugula</taxon>
    </lineage>
</organism>
<evidence type="ECO:0000256" key="3">
    <source>
        <dbReference type="ARBA" id="ARBA00022759"/>
    </source>
</evidence>
<dbReference type="InterPro" id="IPR003609">
    <property type="entry name" value="Pan_app"/>
</dbReference>
<keyword evidence="8" id="KW-0808">Transferase</keyword>
<dbReference type="GO" id="GO:0016787">
    <property type="term" value="F:hydrolase activity"/>
    <property type="evidence" value="ECO:0007669"/>
    <property type="project" value="UniProtKB-KW"/>
</dbReference>
<dbReference type="SUPFAM" id="SSF53098">
    <property type="entry name" value="Ribonuclease H-like"/>
    <property type="match status" value="1"/>
</dbReference>
<name>A0A7J7K735_BUGNE</name>
<keyword evidence="8" id="KW-0239">DNA-directed DNA polymerase</keyword>
<dbReference type="InterPro" id="IPR012337">
    <property type="entry name" value="RNaseH-like_sf"/>
</dbReference>
<dbReference type="InterPro" id="IPR057670">
    <property type="entry name" value="SH3_retrovirus"/>
</dbReference>
<dbReference type="GO" id="GO:0003887">
    <property type="term" value="F:DNA-directed DNA polymerase activity"/>
    <property type="evidence" value="ECO:0007669"/>
    <property type="project" value="UniProtKB-KW"/>
</dbReference>
<dbReference type="Pfam" id="PF00024">
    <property type="entry name" value="PAN_1"/>
    <property type="match status" value="1"/>
</dbReference>